<evidence type="ECO:0000313" key="2">
    <source>
        <dbReference type="EMBL" id="KAK1923948.1"/>
    </source>
</evidence>
<organism evidence="2 3">
    <name type="scientific">Papiliotrema laurentii</name>
    <name type="common">Cryptococcus laurentii</name>
    <dbReference type="NCBI Taxonomy" id="5418"/>
    <lineage>
        <taxon>Eukaryota</taxon>
        <taxon>Fungi</taxon>
        <taxon>Dikarya</taxon>
        <taxon>Basidiomycota</taxon>
        <taxon>Agaricomycotina</taxon>
        <taxon>Tremellomycetes</taxon>
        <taxon>Tremellales</taxon>
        <taxon>Rhynchogastremaceae</taxon>
        <taxon>Papiliotrema</taxon>
    </lineage>
</organism>
<proteinExistence type="predicted"/>
<evidence type="ECO:0000313" key="3">
    <source>
        <dbReference type="Proteomes" id="UP001182556"/>
    </source>
</evidence>
<protein>
    <submittedName>
        <fullName evidence="2">Uncharacterized protein</fullName>
    </submittedName>
</protein>
<reference evidence="2" key="1">
    <citation type="submission" date="2023-02" db="EMBL/GenBank/DDBJ databases">
        <title>Identification and recombinant expression of a fungal hydrolase from Papiliotrema laurentii that hydrolyzes apple cutin and clears colloidal polyester polyurethane.</title>
        <authorList>
            <consortium name="DOE Joint Genome Institute"/>
            <person name="Roman V.A."/>
            <person name="Bojanowski C."/>
            <person name="Crable B.R."/>
            <person name="Wagner D.N."/>
            <person name="Hung C.S."/>
            <person name="Nadeau L.J."/>
            <person name="Schratz L."/>
            <person name="Haridas S."/>
            <person name="Pangilinan J."/>
            <person name="Lipzen A."/>
            <person name="Na H."/>
            <person name="Yan M."/>
            <person name="Ng V."/>
            <person name="Grigoriev I.V."/>
            <person name="Spatafora J.W."/>
            <person name="Barlow D."/>
            <person name="Biffinger J."/>
            <person name="Kelley-Loughnane N."/>
            <person name="Varaljay V.A."/>
            <person name="Crookes-Goodson W.J."/>
        </authorList>
    </citation>
    <scope>NUCLEOTIDE SEQUENCE</scope>
    <source>
        <strain evidence="2">5307AH</strain>
    </source>
</reference>
<dbReference type="AlphaFoldDB" id="A0AAD9D0J8"/>
<name>A0AAD9D0J8_PAPLA</name>
<comment type="caution">
    <text evidence="2">The sequence shown here is derived from an EMBL/GenBank/DDBJ whole genome shotgun (WGS) entry which is preliminary data.</text>
</comment>
<evidence type="ECO:0000256" key="1">
    <source>
        <dbReference type="SAM" id="MobiDB-lite"/>
    </source>
</evidence>
<gene>
    <name evidence="2" type="ORF">DB88DRAFT_488547</name>
</gene>
<feature type="region of interest" description="Disordered" evidence="1">
    <location>
        <begin position="147"/>
        <end position="173"/>
    </location>
</feature>
<keyword evidence="3" id="KW-1185">Reference proteome</keyword>
<accession>A0AAD9D0J8</accession>
<sequence length="468" mass="52237">MTRVMNPTPQVSLPTHSGPRQNIISSSLEEKHIDFFLNNLYAYLDDNFLPAAKHVHVLFHLATLPDQTRELQQSTPMSVLDRIATLYPPSVIGEYLPFPGQEDQRWDYECTGGPIEREARRRLNACRDDGVFELFWKCAASGKRERAALGRNGSGGTAGEHDDDEEDEDGGGRVRLVDENAWDLVQWVIRLWKRDQELYAENHPDLPGVSPLFLMQFRNVPRKQGDLQLSDLILPITVIRSVYLQSGDLLPSQTQSSVIRDILSLLLPLLSGSTPLFHPPSLPSSLFVLSRTLPLVHVAHFLSLLSEQLAPSATAHVMAIMLEDLGGVRLEKAEQRARSARTRNRSGEVDGHAADLDEKTKTWEAGLAPPTATYLLHGLLTLSPANGSRLNGDAGERDEVRRKMGWIKLQLIALVDELFPIAENEAWREVFALGEDWSERVRKTMDEGSWAGIEAAVNAVRDELGRGT</sequence>
<dbReference type="Proteomes" id="UP001182556">
    <property type="component" value="Unassembled WGS sequence"/>
</dbReference>
<dbReference type="EMBL" id="JAODAN010000005">
    <property type="protein sequence ID" value="KAK1923948.1"/>
    <property type="molecule type" value="Genomic_DNA"/>
</dbReference>